<dbReference type="OrthoDB" id="9775735at2"/>
<dbReference type="GO" id="GO:0005886">
    <property type="term" value="C:plasma membrane"/>
    <property type="evidence" value="ECO:0007669"/>
    <property type="project" value="UniProtKB-SubCell"/>
</dbReference>
<organism evidence="9 10">
    <name type="scientific">Arsukibacterium ikkense</name>
    <dbReference type="NCBI Taxonomy" id="336831"/>
    <lineage>
        <taxon>Bacteria</taxon>
        <taxon>Pseudomonadati</taxon>
        <taxon>Pseudomonadota</taxon>
        <taxon>Gammaproteobacteria</taxon>
        <taxon>Chromatiales</taxon>
        <taxon>Chromatiaceae</taxon>
        <taxon>Arsukibacterium</taxon>
    </lineage>
</organism>
<evidence type="ECO:0000256" key="8">
    <source>
        <dbReference type="SAM" id="Phobius"/>
    </source>
</evidence>
<evidence type="ECO:0000256" key="3">
    <source>
        <dbReference type="ARBA" id="ARBA00022448"/>
    </source>
</evidence>
<dbReference type="PANTHER" id="PTHR30047">
    <property type="entry name" value="HIGH-AFFINITY CHOLINE TRANSPORT PROTEIN-RELATED"/>
    <property type="match status" value="1"/>
</dbReference>
<dbReference type="NCBIfam" id="TIGR00842">
    <property type="entry name" value="bcct"/>
    <property type="match status" value="1"/>
</dbReference>
<accession>A0A0M2V0W1</accession>
<feature type="transmembrane region" description="Helical" evidence="8">
    <location>
        <begin position="518"/>
        <end position="537"/>
    </location>
</feature>
<protein>
    <submittedName>
        <fullName evidence="9">BCCT transporter</fullName>
    </submittedName>
</protein>
<keyword evidence="3" id="KW-0813">Transport</keyword>
<evidence type="ECO:0000256" key="1">
    <source>
        <dbReference type="ARBA" id="ARBA00004651"/>
    </source>
</evidence>
<gene>
    <name evidence="9" type="ORF">WG68_18020</name>
</gene>
<evidence type="ECO:0000256" key="6">
    <source>
        <dbReference type="ARBA" id="ARBA00022989"/>
    </source>
</evidence>
<keyword evidence="10" id="KW-1185">Reference proteome</keyword>
<evidence type="ECO:0000256" key="7">
    <source>
        <dbReference type="ARBA" id="ARBA00023136"/>
    </source>
</evidence>
<dbReference type="Pfam" id="PF02028">
    <property type="entry name" value="BCCT"/>
    <property type="match status" value="1"/>
</dbReference>
<evidence type="ECO:0000256" key="4">
    <source>
        <dbReference type="ARBA" id="ARBA00022475"/>
    </source>
</evidence>
<name>A0A0M2V0W1_9GAMM</name>
<dbReference type="AlphaFoldDB" id="A0A0M2V0W1"/>
<feature type="transmembrane region" description="Helical" evidence="8">
    <location>
        <begin position="488"/>
        <end position="512"/>
    </location>
</feature>
<feature type="transmembrane region" description="Helical" evidence="8">
    <location>
        <begin position="308"/>
        <end position="333"/>
    </location>
</feature>
<feature type="transmembrane region" description="Helical" evidence="8">
    <location>
        <begin position="186"/>
        <end position="209"/>
    </location>
</feature>
<evidence type="ECO:0000313" key="10">
    <source>
        <dbReference type="Proteomes" id="UP000034228"/>
    </source>
</evidence>
<keyword evidence="4" id="KW-1003">Cell membrane</keyword>
<feature type="transmembrane region" description="Helical" evidence="8">
    <location>
        <begin position="230"/>
        <end position="257"/>
    </location>
</feature>
<dbReference type="GO" id="GO:0022857">
    <property type="term" value="F:transmembrane transporter activity"/>
    <property type="evidence" value="ECO:0007669"/>
    <property type="project" value="InterPro"/>
</dbReference>
<dbReference type="RefSeq" id="WP_046559118.1">
    <property type="nucleotide sequence ID" value="NZ_LAHO01000022.1"/>
</dbReference>
<dbReference type="EMBL" id="LAHO01000022">
    <property type="protein sequence ID" value="KKO43989.1"/>
    <property type="molecule type" value="Genomic_DNA"/>
</dbReference>
<keyword evidence="7 8" id="KW-0472">Membrane</keyword>
<dbReference type="STRING" id="336831.WG68_18020"/>
<comment type="similarity">
    <text evidence="2">Belongs to the BCCT transporter (TC 2.A.15) family.</text>
</comment>
<proteinExistence type="inferred from homology"/>
<keyword evidence="5 8" id="KW-0812">Transmembrane</keyword>
<evidence type="ECO:0000256" key="5">
    <source>
        <dbReference type="ARBA" id="ARBA00022692"/>
    </source>
</evidence>
<dbReference type="Proteomes" id="UP000034228">
    <property type="component" value="Unassembled WGS sequence"/>
</dbReference>
<dbReference type="PANTHER" id="PTHR30047:SF7">
    <property type="entry name" value="HIGH-AFFINITY CHOLINE TRANSPORT PROTEIN"/>
    <property type="match status" value="1"/>
</dbReference>
<keyword evidence="6 8" id="KW-1133">Transmembrane helix</keyword>
<feature type="transmembrane region" description="Helical" evidence="8">
    <location>
        <begin position="277"/>
        <end position="296"/>
    </location>
</feature>
<feature type="transmembrane region" description="Helical" evidence="8">
    <location>
        <begin position="392"/>
        <end position="415"/>
    </location>
</feature>
<sequence>MTTDKDPMIPDGKVNPIDTDYQIGQDNIVVKVGPFGLDIHNRVFLISGLTIIAFVLLTLIFHTQAAPLFGTMRGWLTSNLDWFFISAANIFVLLCLGLIVSPLGKVRLGGTEATPDFSYLGWFSMLFAAGMGIGLMFYGVSEPLSHFNSALAGTTVEDGVRTDWAPLAGAAGDALAAERLGMAATIYHWALHPWAIYAILALGLALFSFNKGLPLTIRSVFYPLLGERVWGWPGHIIDILAVFATLFGLATSLGLGASQASAGLNYLFNWPEGVTTQILLVIGITLIALVSVLAGLEAGVKRLSEINMTLAALLLLFVIIVGPTLAILTGFFANLGAYLQHLPALANPIGREDANFSQGWTAFYWAWWISWSPFVGMFIARVSRGRTVREFLISVLLIPSLACVLWMTVFGGTAISQVVQDSYMAAAEAALPLQLFSMLDALPLAGITSFIAIILVVVFFVTSSDSGSLVIDTIAAGGKMNAPTPQRVFWCTFEGLVAIALIMGGGLVALQAMAVSTGFPFTIVLLASCVAVVKGLMSEPRGK</sequence>
<comment type="subcellular location">
    <subcellularLocation>
        <location evidence="1">Cell membrane</location>
        <topology evidence="1">Multi-pass membrane protein</topology>
    </subcellularLocation>
</comment>
<feature type="transmembrane region" description="Helical" evidence="8">
    <location>
        <begin position="362"/>
        <end position="380"/>
    </location>
</feature>
<feature type="transmembrane region" description="Helical" evidence="8">
    <location>
        <begin position="43"/>
        <end position="62"/>
    </location>
</feature>
<evidence type="ECO:0000256" key="2">
    <source>
        <dbReference type="ARBA" id="ARBA00005658"/>
    </source>
</evidence>
<comment type="caution">
    <text evidence="9">The sequence shown here is derived from an EMBL/GenBank/DDBJ whole genome shotgun (WGS) entry which is preliminary data.</text>
</comment>
<evidence type="ECO:0000313" key="9">
    <source>
        <dbReference type="EMBL" id="KKO43989.1"/>
    </source>
</evidence>
<feature type="transmembrane region" description="Helical" evidence="8">
    <location>
        <begin position="441"/>
        <end position="461"/>
    </location>
</feature>
<dbReference type="PATRIC" id="fig|336831.14.peg.2183"/>
<reference evidence="9 10" key="1">
    <citation type="submission" date="2015-03" db="EMBL/GenBank/DDBJ databases">
        <title>Draft genome sequences of two protease-producing strains of Arsukibacterium isolated from two cold and alkaline environments.</title>
        <authorList>
            <person name="Lylloff J.E."/>
            <person name="Skov L.B."/>
            <person name="Jepsen M."/>
            <person name="Hallin P.F."/>
            <person name="Sorensen S.J."/>
            <person name="Stougaard P."/>
            <person name="Glaring M.A."/>
        </authorList>
    </citation>
    <scope>NUCLEOTIDE SEQUENCE [LARGE SCALE GENOMIC DNA]</scope>
    <source>
        <strain evidence="9 10">GCM72</strain>
    </source>
</reference>
<feature type="transmembrane region" description="Helical" evidence="8">
    <location>
        <begin position="120"/>
        <end position="140"/>
    </location>
</feature>
<feature type="transmembrane region" description="Helical" evidence="8">
    <location>
        <begin position="82"/>
        <end position="100"/>
    </location>
</feature>
<dbReference type="InterPro" id="IPR000060">
    <property type="entry name" value="BCCT_transptr"/>
</dbReference>